<dbReference type="AlphaFoldDB" id="A0A3S3LIU1"/>
<sequence length="339" mass="36881">MIQALVATLMWALVASLLIFRRKRADRSITYASFTIAVAMTLNVDAIYLATDPLLGGTNVTTLVSDGLLMTGIFFLGRGVMKADEYRPRLVRVAVGIPVLLTSLLAITTTFVFIDRGTTTTRFMIDLGAQPAAAAYSIINFSYFFLVITTMMILAARQYLRSSGIQRLPAALLSLGSAFGGALCLAVLIMDVAHVTGHLDLMRAVQPAYEPLSLLAFLFLCAGFAAQPAVRRAQHDMRRKRTVGLTTQLEPLWKRASLVRPGLSQADPLAARADDLESRLHREIVEIRDAMIDPRVTFDISAAERALLNRAESHLLGLDTRATRTTASPGSRVDQGGSS</sequence>
<dbReference type="Proteomes" id="UP000285970">
    <property type="component" value="Unassembled WGS sequence"/>
</dbReference>
<dbReference type="InterPro" id="IPR046675">
    <property type="entry name" value="DUF6545"/>
</dbReference>
<feature type="transmembrane region" description="Helical" evidence="2">
    <location>
        <begin position="6"/>
        <end position="22"/>
    </location>
</feature>
<protein>
    <recommendedName>
        <fullName evidence="3">DUF6545 domain-containing protein</fullName>
    </recommendedName>
</protein>
<comment type="caution">
    <text evidence="4">The sequence shown here is derived from an EMBL/GenBank/DDBJ whole genome shotgun (WGS) entry which is preliminary data.</text>
</comment>
<name>A0A3S3LIU1_9MICO</name>
<dbReference type="Pfam" id="PF20182">
    <property type="entry name" value="DUF6545"/>
    <property type="match status" value="1"/>
</dbReference>
<keyword evidence="2" id="KW-0472">Membrane</keyword>
<evidence type="ECO:0000256" key="1">
    <source>
        <dbReference type="SAM" id="MobiDB-lite"/>
    </source>
</evidence>
<feature type="transmembrane region" description="Helical" evidence="2">
    <location>
        <begin position="212"/>
        <end position="230"/>
    </location>
</feature>
<organism evidence="4 5">
    <name type="scientific">Microbacterium enclense</name>
    <dbReference type="NCBI Taxonomy" id="993073"/>
    <lineage>
        <taxon>Bacteria</taxon>
        <taxon>Bacillati</taxon>
        <taxon>Actinomycetota</taxon>
        <taxon>Actinomycetes</taxon>
        <taxon>Micrococcales</taxon>
        <taxon>Microbacteriaceae</taxon>
        <taxon>Microbacterium</taxon>
    </lineage>
</organism>
<feature type="transmembrane region" description="Helical" evidence="2">
    <location>
        <begin position="29"/>
        <end position="51"/>
    </location>
</feature>
<feature type="transmembrane region" description="Helical" evidence="2">
    <location>
        <begin position="168"/>
        <end position="192"/>
    </location>
</feature>
<evidence type="ECO:0000313" key="5">
    <source>
        <dbReference type="Proteomes" id="UP000285970"/>
    </source>
</evidence>
<evidence type="ECO:0000313" key="4">
    <source>
        <dbReference type="EMBL" id="RWR22865.1"/>
    </source>
</evidence>
<dbReference type="RefSeq" id="WP_100810655.1">
    <property type="nucleotide sequence ID" value="NZ_RBZY01000003.1"/>
</dbReference>
<reference evidence="4 5" key="1">
    <citation type="journal article" date="2018" name="Front. Microbiol.">
        <title>Novel Insights Into Bacterial Dimethylsulfoniopropionate Catabolism in the East China Sea.</title>
        <authorList>
            <person name="Liu J."/>
            <person name="Liu J."/>
            <person name="Zhang S.H."/>
            <person name="Liang J."/>
            <person name="Lin H."/>
            <person name="Song D."/>
            <person name="Yang G.P."/>
            <person name="Todd J.D."/>
            <person name="Zhang X.H."/>
        </authorList>
    </citation>
    <scope>NUCLEOTIDE SEQUENCE [LARGE SCALE GENOMIC DNA]</scope>
    <source>
        <strain evidence="4 5">ZYFD042</strain>
    </source>
</reference>
<evidence type="ECO:0000259" key="3">
    <source>
        <dbReference type="Pfam" id="PF20182"/>
    </source>
</evidence>
<feature type="transmembrane region" description="Helical" evidence="2">
    <location>
        <begin position="134"/>
        <end position="156"/>
    </location>
</feature>
<proteinExistence type="predicted"/>
<feature type="domain" description="DUF6545" evidence="3">
    <location>
        <begin position="247"/>
        <end position="312"/>
    </location>
</feature>
<evidence type="ECO:0000256" key="2">
    <source>
        <dbReference type="SAM" id="Phobius"/>
    </source>
</evidence>
<keyword evidence="2" id="KW-1133">Transmembrane helix</keyword>
<gene>
    <name evidence="4" type="ORF">D8Y23_01395</name>
</gene>
<feature type="transmembrane region" description="Helical" evidence="2">
    <location>
        <begin position="63"/>
        <end position="81"/>
    </location>
</feature>
<dbReference type="OrthoDB" id="3718129at2"/>
<accession>A0A3S3LIU1</accession>
<feature type="region of interest" description="Disordered" evidence="1">
    <location>
        <begin position="319"/>
        <end position="339"/>
    </location>
</feature>
<keyword evidence="2" id="KW-0812">Transmembrane</keyword>
<feature type="transmembrane region" description="Helical" evidence="2">
    <location>
        <begin position="93"/>
        <end position="114"/>
    </location>
</feature>
<dbReference type="EMBL" id="RBZY01000003">
    <property type="protein sequence ID" value="RWR22865.1"/>
    <property type="molecule type" value="Genomic_DNA"/>
</dbReference>